<dbReference type="GO" id="GO:0004479">
    <property type="term" value="F:methionyl-tRNA formyltransferase activity"/>
    <property type="evidence" value="ECO:0007669"/>
    <property type="project" value="UniProtKB-EC"/>
</dbReference>
<dbReference type="PANTHER" id="PTHR11138">
    <property type="entry name" value="METHIONYL-TRNA FORMYLTRANSFERASE"/>
    <property type="match status" value="1"/>
</dbReference>
<dbReference type="AlphaFoldDB" id="A0A199XNL2"/>
<name>A0A199XNL2_9FLAO</name>
<dbReference type="InterPro" id="IPR036477">
    <property type="entry name" value="Formyl_transf_N_sf"/>
</dbReference>
<accession>A0A199XNL2</accession>
<dbReference type="GO" id="GO:0005829">
    <property type="term" value="C:cytosol"/>
    <property type="evidence" value="ECO:0007669"/>
    <property type="project" value="TreeGrafter"/>
</dbReference>
<comment type="caution">
    <text evidence="3">The sequence shown here is derived from an EMBL/GenBank/DDBJ whole genome shotgun (WGS) entry which is preliminary data.</text>
</comment>
<dbReference type="InterPro" id="IPR011034">
    <property type="entry name" value="Formyl_transferase-like_C_sf"/>
</dbReference>
<keyword evidence="4" id="KW-1185">Reference proteome</keyword>
<feature type="domain" description="Formyl transferase C-terminal" evidence="2">
    <location>
        <begin position="203"/>
        <end position="284"/>
    </location>
</feature>
<evidence type="ECO:0000259" key="1">
    <source>
        <dbReference type="Pfam" id="PF00551"/>
    </source>
</evidence>
<protein>
    <submittedName>
        <fullName evidence="3">Methionyl-tRNA formyltransferase</fullName>
        <ecNumber evidence="3">2.1.2.9</ecNumber>
    </submittedName>
</protein>
<evidence type="ECO:0000259" key="2">
    <source>
        <dbReference type="Pfam" id="PF02911"/>
    </source>
</evidence>
<keyword evidence="3" id="KW-0808">Transferase</keyword>
<evidence type="ECO:0000313" key="3">
    <source>
        <dbReference type="EMBL" id="OAZ02841.1"/>
    </source>
</evidence>
<dbReference type="SUPFAM" id="SSF50486">
    <property type="entry name" value="FMT C-terminal domain-like"/>
    <property type="match status" value="1"/>
</dbReference>
<dbReference type="Pfam" id="PF00551">
    <property type="entry name" value="Formyl_trans_N"/>
    <property type="match status" value="1"/>
</dbReference>
<gene>
    <name evidence="3" type="primary">fmt_2</name>
    <name evidence="3" type="ORF">FLB_28190</name>
</gene>
<sequence>MKIAILCNDRLGLPAMQYLLQQQQLVVAVGTSDRVSETTLLLEKQCDSVLVPFQVFAKNNLETTLTAWLKLHQPDVVFVKTFPWKIPATVLSIPTGGFINFHYAPLPAFRGSNPLFWMIRNRESSGAVTVHQMDEHLDTGDILFTKEVPIYPEASFGMLIAQLAYVGLELTTTLLQGLVDKTLAPKKQIGSQVKWYSQPETRDLFIDWKTMTSLDVRALVKACNPWQKGARTSNKGWVFGITDVSLSFVPVEPNTHPGTVIALDASNGLIIACADGKSIKIEVIYCEEGYFSGQKMTQFGLRKGEKLE</sequence>
<dbReference type="EC" id="2.1.2.9" evidence="3"/>
<feature type="domain" description="Formyl transferase N-terminal" evidence="1">
    <location>
        <begin position="23"/>
        <end position="164"/>
    </location>
</feature>
<dbReference type="SUPFAM" id="SSF53328">
    <property type="entry name" value="Formyltransferase"/>
    <property type="match status" value="1"/>
</dbReference>
<proteinExistence type="predicted"/>
<dbReference type="RefSeq" id="WP_082923302.1">
    <property type="nucleotide sequence ID" value="NZ_JMTM01000074.1"/>
</dbReference>
<dbReference type="Gene3D" id="3.40.50.12230">
    <property type="match status" value="1"/>
</dbReference>
<dbReference type="Pfam" id="PF02911">
    <property type="entry name" value="Formyl_trans_C"/>
    <property type="match status" value="1"/>
</dbReference>
<dbReference type="EMBL" id="JMTM01000074">
    <property type="protein sequence ID" value="OAZ02841.1"/>
    <property type="molecule type" value="Genomic_DNA"/>
</dbReference>
<dbReference type="InterPro" id="IPR005793">
    <property type="entry name" value="Formyl_trans_C"/>
</dbReference>
<dbReference type="Proteomes" id="UP000093807">
    <property type="component" value="Unassembled WGS sequence"/>
</dbReference>
<dbReference type="OrthoDB" id="1092294at2"/>
<reference evidence="3 4" key="1">
    <citation type="submission" date="2016-06" db="EMBL/GenBank/DDBJ databases">
        <title>Draft genome sequence of Flavobacterium succinicans strain DD5b.</title>
        <authorList>
            <person name="Poehlein A."/>
            <person name="Daniel R."/>
            <person name="Simeonova D.D."/>
        </authorList>
    </citation>
    <scope>NUCLEOTIDE SEQUENCE [LARGE SCALE GENOMIC DNA]</scope>
    <source>
        <strain evidence="3 4">DD5b</strain>
    </source>
</reference>
<dbReference type="PATRIC" id="fig|29536.5.peg.2921"/>
<dbReference type="InterPro" id="IPR002376">
    <property type="entry name" value="Formyl_transf_N"/>
</dbReference>
<dbReference type="PANTHER" id="PTHR11138:SF5">
    <property type="entry name" value="METHIONYL-TRNA FORMYLTRANSFERASE, MITOCHONDRIAL"/>
    <property type="match status" value="1"/>
</dbReference>
<evidence type="ECO:0000313" key="4">
    <source>
        <dbReference type="Proteomes" id="UP000093807"/>
    </source>
</evidence>
<organism evidence="3 4">
    <name type="scientific">Flavobacterium succinicans</name>
    <dbReference type="NCBI Taxonomy" id="29536"/>
    <lineage>
        <taxon>Bacteria</taxon>
        <taxon>Pseudomonadati</taxon>
        <taxon>Bacteroidota</taxon>
        <taxon>Flavobacteriia</taxon>
        <taxon>Flavobacteriales</taxon>
        <taxon>Flavobacteriaceae</taxon>
        <taxon>Flavobacterium</taxon>
    </lineage>
</organism>